<evidence type="ECO:0000256" key="1">
    <source>
        <dbReference type="SAM" id="MobiDB-lite"/>
    </source>
</evidence>
<protein>
    <submittedName>
        <fullName evidence="2">Uncharacterized protein</fullName>
    </submittedName>
</protein>
<feature type="compositionally biased region" description="Basic and acidic residues" evidence="1">
    <location>
        <begin position="67"/>
        <end position="85"/>
    </location>
</feature>
<dbReference type="Proteomes" id="UP000053923">
    <property type="component" value="Unassembled WGS sequence"/>
</dbReference>
<evidence type="ECO:0000313" key="3">
    <source>
        <dbReference type="Proteomes" id="UP000053923"/>
    </source>
</evidence>
<sequence>MHAHVPAHEADDGHDHRLPQQRDGLRGVGTPQPRGAVQQQPGRRGLDGGDPAHGGGQQPRSQRPQHGHGEDRETDLAHQRARGEGDACAVRTTPPLDRESAESDDQRPVQDGALGSASVQQGDDDGHDHGRTADEDTGNRRFGRALGGDDGQVEADHADGREHREAGPLTGGECPQPGRGVPPRQRDEQETGEAVAQELTACVRVVAKEAVGGEGPSDEDTGERGEKGTARGGGVHGSDARKRRGPD</sequence>
<dbReference type="AlphaFoldDB" id="A0A101JUG7"/>
<feature type="compositionally biased region" description="Basic and acidic residues" evidence="1">
    <location>
        <begin position="124"/>
        <end position="139"/>
    </location>
</feature>
<feature type="compositionally biased region" description="Basic and acidic residues" evidence="1">
    <location>
        <begin position="96"/>
        <end position="108"/>
    </location>
</feature>
<feature type="compositionally biased region" description="Basic and acidic residues" evidence="1">
    <location>
        <begin position="1"/>
        <end position="25"/>
    </location>
</feature>
<proteinExistence type="predicted"/>
<organism evidence="2 3">
    <name type="scientific">Streptomyces regalis</name>
    <dbReference type="NCBI Taxonomy" id="68262"/>
    <lineage>
        <taxon>Bacteria</taxon>
        <taxon>Bacillati</taxon>
        <taxon>Actinomycetota</taxon>
        <taxon>Actinomycetes</taxon>
        <taxon>Kitasatosporales</taxon>
        <taxon>Streptomycetaceae</taxon>
        <taxon>Streptomyces</taxon>
    </lineage>
</organism>
<reference evidence="3" key="1">
    <citation type="submission" date="2015-10" db="EMBL/GenBank/DDBJ databases">
        <authorList>
            <person name="Ju K.-S."/>
            <person name="Doroghazi J.R."/>
            <person name="Metcalf W.W."/>
        </authorList>
    </citation>
    <scope>NUCLEOTIDE SEQUENCE [LARGE SCALE GENOMIC DNA]</scope>
    <source>
        <strain evidence="3">NRRL 3151</strain>
    </source>
</reference>
<feature type="compositionally biased region" description="Basic and acidic residues" evidence="1">
    <location>
        <begin position="154"/>
        <end position="166"/>
    </location>
</feature>
<keyword evidence="3" id="KW-1185">Reference proteome</keyword>
<evidence type="ECO:0000313" key="2">
    <source>
        <dbReference type="EMBL" id="KUL33199.1"/>
    </source>
</evidence>
<feature type="region of interest" description="Disordered" evidence="1">
    <location>
        <begin position="1"/>
        <end position="194"/>
    </location>
</feature>
<accession>A0A101JUG7</accession>
<gene>
    <name evidence="2" type="ORF">ADL12_22025</name>
</gene>
<feature type="region of interest" description="Disordered" evidence="1">
    <location>
        <begin position="207"/>
        <end position="247"/>
    </location>
</feature>
<comment type="caution">
    <text evidence="2">The sequence shown here is derived from an EMBL/GenBank/DDBJ whole genome shotgun (WGS) entry which is preliminary data.</text>
</comment>
<name>A0A101JUG7_9ACTN</name>
<dbReference type="EMBL" id="LLZG01000198">
    <property type="protein sequence ID" value="KUL33199.1"/>
    <property type="molecule type" value="Genomic_DNA"/>
</dbReference>